<sequence>MQYQNLSHFYDILSNDQPYDLWLNLIKEIAVKNNYQSILDLGCGTGTLTSQLTHIFPNVYGMDLSAEMLQIAARKSNDVTWVTGDMSDLHLDRSFDMITILCDSLNYVPEVEEVMNTFNHVFHHLNEGGTLIFDVHTLYKVITQFDNQLYVDDRESLTLVWKAEHGELPNSIYHDLTFFIKNDDSGQYTRYDETHFQVVLEKDQYLEMLKLIGFKDIKTFYDFDFENQNPESNRLFFIAKK</sequence>
<dbReference type="InterPro" id="IPR041698">
    <property type="entry name" value="Methyltransf_25"/>
</dbReference>
<dbReference type="GO" id="GO:0008168">
    <property type="term" value="F:methyltransferase activity"/>
    <property type="evidence" value="ECO:0007669"/>
    <property type="project" value="UniProtKB-KW"/>
</dbReference>
<dbReference type="SUPFAM" id="SSF53335">
    <property type="entry name" value="S-adenosyl-L-methionine-dependent methyltransferases"/>
    <property type="match status" value="1"/>
</dbReference>
<evidence type="ECO:0000313" key="4">
    <source>
        <dbReference type="Proteomes" id="UP000256562"/>
    </source>
</evidence>
<dbReference type="AlphaFoldDB" id="A0A2K3Z9A9"/>
<dbReference type="InterPro" id="IPR029063">
    <property type="entry name" value="SAM-dependent_MTases_sf"/>
</dbReference>
<dbReference type="KEGG" id="sfq:C7J90_09540"/>
<dbReference type="EMBL" id="QKXQ01000420">
    <property type="protein sequence ID" value="REH93112.1"/>
    <property type="molecule type" value="Genomic_DNA"/>
</dbReference>
<keyword evidence="1 3" id="KW-0489">Methyltransferase</keyword>
<gene>
    <name evidence="3" type="ORF">DOS83_09140</name>
</gene>
<dbReference type="GO" id="GO:0032259">
    <property type="term" value="P:methylation"/>
    <property type="evidence" value="ECO:0007669"/>
    <property type="project" value="UniProtKB-KW"/>
</dbReference>
<dbReference type="GeneID" id="48058469"/>
<dbReference type="CDD" id="cd02440">
    <property type="entry name" value="AdoMet_MTases"/>
    <property type="match status" value="1"/>
</dbReference>
<accession>A0A2K3Z9A9</accession>
<reference evidence="3 4" key="1">
    <citation type="journal article" date="2018" name="Vet. Microbiol.">
        <title>Characterisation of Staphylococcus felis isolated from cats using whole genome sequencing.</title>
        <authorList>
            <person name="Worthing K."/>
            <person name="Pang S."/>
            <person name="Trott D.J."/>
            <person name="Abraham S."/>
            <person name="Coombs G.W."/>
            <person name="Jordan D."/>
            <person name="McIntyre L."/>
            <person name="Davies M.R."/>
            <person name="Norris J."/>
        </authorList>
    </citation>
    <scope>NUCLEOTIDE SEQUENCE [LARGE SCALE GENOMIC DNA]</scope>
    <source>
        <strain evidence="3 4">F9</strain>
    </source>
</reference>
<dbReference type="Proteomes" id="UP000256562">
    <property type="component" value="Unassembled WGS sequence"/>
</dbReference>
<evidence type="ECO:0000256" key="1">
    <source>
        <dbReference type="ARBA" id="ARBA00022603"/>
    </source>
</evidence>
<proteinExistence type="predicted"/>
<dbReference type="Gene3D" id="3.40.50.150">
    <property type="entry name" value="Vaccinia Virus protein VP39"/>
    <property type="match status" value="1"/>
</dbReference>
<dbReference type="PANTHER" id="PTHR43861:SF1">
    <property type="entry name" value="TRANS-ACONITATE 2-METHYLTRANSFERASE"/>
    <property type="match status" value="1"/>
</dbReference>
<dbReference type="Pfam" id="PF13649">
    <property type="entry name" value="Methyltransf_25"/>
    <property type="match status" value="1"/>
</dbReference>
<comment type="caution">
    <text evidence="3">The sequence shown here is derived from an EMBL/GenBank/DDBJ whole genome shotgun (WGS) entry which is preliminary data.</text>
</comment>
<organism evidence="3 4">
    <name type="scientific">Staphylococcus felis</name>
    <dbReference type="NCBI Taxonomy" id="46127"/>
    <lineage>
        <taxon>Bacteria</taxon>
        <taxon>Bacillati</taxon>
        <taxon>Bacillota</taxon>
        <taxon>Bacilli</taxon>
        <taxon>Bacillales</taxon>
        <taxon>Staphylococcaceae</taxon>
        <taxon>Staphylococcus</taxon>
    </lineage>
</organism>
<dbReference type="RefSeq" id="WP_103209953.1">
    <property type="nucleotide sequence ID" value="NZ_CP014834.2"/>
</dbReference>
<protein>
    <submittedName>
        <fullName evidence="3">Class I SAM-dependent methyltransferase</fullName>
    </submittedName>
</protein>
<keyword evidence="2 3" id="KW-0808">Transferase</keyword>
<evidence type="ECO:0000256" key="2">
    <source>
        <dbReference type="ARBA" id="ARBA00022679"/>
    </source>
</evidence>
<evidence type="ECO:0000313" key="3">
    <source>
        <dbReference type="EMBL" id="REH93112.1"/>
    </source>
</evidence>
<name>A0A2K3Z9A9_9STAP</name>
<dbReference type="OrthoDB" id="9811589at2"/>
<dbReference type="Gene3D" id="2.20.25.110">
    <property type="entry name" value="S-adenosyl-L-methionine-dependent methyltransferases"/>
    <property type="match status" value="1"/>
</dbReference>
<dbReference type="PANTHER" id="PTHR43861">
    <property type="entry name" value="TRANS-ACONITATE 2-METHYLTRANSFERASE-RELATED"/>
    <property type="match status" value="1"/>
</dbReference>